<evidence type="ECO:0000256" key="1">
    <source>
        <dbReference type="SAM" id="Coils"/>
    </source>
</evidence>
<organism evidence="2 3">
    <name type="scientific">Anaerobium acetethylicum</name>
    <dbReference type="NCBI Taxonomy" id="1619234"/>
    <lineage>
        <taxon>Bacteria</taxon>
        <taxon>Bacillati</taxon>
        <taxon>Bacillota</taxon>
        <taxon>Clostridia</taxon>
        <taxon>Lachnospirales</taxon>
        <taxon>Lachnospiraceae</taxon>
        <taxon>Anaerobium</taxon>
    </lineage>
</organism>
<evidence type="ECO:0000313" key="2">
    <source>
        <dbReference type="EMBL" id="SCP99643.1"/>
    </source>
</evidence>
<accession>A0A1D3TYT5</accession>
<dbReference type="EMBL" id="FMKA01000050">
    <property type="protein sequence ID" value="SCP99643.1"/>
    <property type="molecule type" value="Genomic_DNA"/>
</dbReference>
<sequence length="52" mass="5942">MARIAIPLEQKIEAAQQKVVKAKEKYDAAIEELKRLMDKRDSVKKEEILAAC</sequence>
<protein>
    <submittedName>
        <fullName evidence="2">Uncharacterized protein</fullName>
    </submittedName>
</protein>
<gene>
    <name evidence="2" type="ORF">SAMN05421730_105019</name>
</gene>
<dbReference type="STRING" id="1619234.SAMN05421730_105019"/>
<name>A0A1D3TYT5_9FIRM</name>
<keyword evidence="1" id="KW-0175">Coiled coil</keyword>
<keyword evidence="3" id="KW-1185">Reference proteome</keyword>
<dbReference type="RefSeq" id="WP_169823782.1">
    <property type="nucleotide sequence ID" value="NZ_FMKA01000050.1"/>
</dbReference>
<proteinExistence type="predicted"/>
<dbReference type="AlphaFoldDB" id="A0A1D3TYT5"/>
<dbReference type="Proteomes" id="UP000199315">
    <property type="component" value="Unassembled WGS sequence"/>
</dbReference>
<feature type="coiled-coil region" evidence="1">
    <location>
        <begin position="5"/>
        <end position="46"/>
    </location>
</feature>
<evidence type="ECO:0000313" key="3">
    <source>
        <dbReference type="Proteomes" id="UP000199315"/>
    </source>
</evidence>
<reference evidence="2 3" key="1">
    <citation type="submission" date="2016-09" db="EMBL/GenBank/DDBJ databases">
        <authorList>
            <person name="Capua I."/>
            <person name="De Benedictis P."/>
            <person name="Joannis T."/>
            <person name="Lombin L.H."/>
            <person name="Cattoli G."/>
        </authorList>
    </citation>
    <scope>NUCLEOTIDE SEQUENCE [LARGE SCALE GENOMIC DNA]</scope>
    <source>
        <strain evidence="2 3">GluBS11</strain>
    </source>
</reference>